<sequence>MEARLRKMVRERARERCEYCNLSQDDSALSFHIEHIIPKQHGGQTALENLALACPNCNLHKGPNLTGYDPDTGKICTLFHPRQHEWGDHFERYQGRISGTTAMGRTTVWLLEMNREEQQNLRLD</sequence>
<reference evidence="2 3" key="1">
    <citation type="submission" date="2019-03" db="EMBL/GenBank/DDBJ databases">
        <title>Genomic Encyclopedia of Archaeal and Bacterial Type Strains, Phase II (KMG-II): from individual species to whole genera.</title>
        <authorList>
            <person name="Goeker M."/>
        </authorList>
    </citation>
    <scope>NUCLEOTIDE SEQUENCE [LARGE SCALE GENOMIC DNA]</scope>
    <source>
        <strain evidence="2 3">ATCC 25309</strain>
    </source>
</reference>
<dbReference type="AlphaFoldDB" id="A0A4V6Q5B3"/>
<dbReference type="CDD" id="cd00085">
    <property type="entry name" value="HNHc"/>
    <property type="match status" value="1"/>
</dbReference>
<dbReference type="Pfam" id="PF01844">
    <property type="entry name" value="HNH"/>
    <property type="match status" value="1"/>
</dbReference>
<dbReference type="GO" id="GO:0003676">
    <property type="term" value="F:nucleic acid binding"/>
    <property type="evidence" value="ECO:0007669"/>
    <property type="project" value="InterPro"/>
</dbReference>
<dbReference type="GO" id="GO:0004519">
    <property type="term" value="F:endonuclease activity"/>
    <property type="evidence" value="ECO:0007669"/>
    <property type="project" value="UniProtKB-KW"/>
</dbReference>
<dbReference type="SMART" id="SM00507">
    <property type="entry name" value="HNHc"/>
    <property type="match status" value="1"/>
</dbReference>
<dbReference type="InterPro" id="IPR003615">
    <property type="entry name" value="HNH_nuc"/>
</dbReference>
<name>A0A4V6Q5B3_9BACT</name>
<dbReference type="Proteomes" id="UP000295662">
    <property type="component" value="Unassembled WGS sequence"/>
</dbReference>
<evidence type="ECO:0000259" key="1">
    <source>
        <dbReference type="SMART" id="SM00507"/>
    </source>
</evidence>
<dbReference type="Gene3D" id="1.10.30.50">
    <property type="match status" value="1"/>
</dbReference>
<organism evidence="2 3">
    <name type="scientific">Prosthecobacter fusiformis</name>
    <dbReference type="NCBI Taxonomy" id="48464"/>
    <lineage>
        <taxon>Bacteria</taxon>
        <taxon>Pseudomonadati</taxon>
        <taxon>Verrucomicrobiota</taxon>
        <taxon>Verrucomicrobiia</taxon>
        <taxon>Verrucomicrobiales</taxon>
        <taxon>Verrucomicrobiaceae</taxon>
        <taxon>Prosthecobacter</taxon>
    </lineage>
</organism>
<proteinExistence type="predicted"/>
<keyword evidence="2" id="KW-0378">Hydrolase</keyword>
<dbReference type="OrthoDB" id="195583at2"/>
<gene>
    <name evidence="2" type="ORF">EI77_03240</name>
</gene>
<keyword evidence="2" id="KW-0255">Endonuclease</keyword>
<dbReference type="EMBL" id="SOCA01000006">
    <property type="protein sequence ID" value="TDU68123.1"/>
    <property type="molecule type" value="Genomic_DNA"/>
</dbReference>
<evidence type="ECO:0000313" key="3">
    <source>
        <dbReference type="Proteomes" id="UP000295662"/>
    </source>
</evidence>
<accession>A0A4V6Q5B3</accession>
<feature type="domain" description="HNH nuclease" evidence="1">
    <location>
        <begin position="4"/>
        <end position="59"/>
    </location>
</feature>
<protein>
    <submittedName>
        <fullName evidence="2">HNH endonuclease</fullName>
    </submittedName>
</protein>
<comment type="caution">
    <text evidence="2">The sequence shown here is derived from an EMBL/GenBank/DDBJ whole genome shotgun (WGS) entry which is preliminary data.</text>
</comment>
<keyword evidence="3" id="KW-1185">Reference proteome</keyword>
<evidence type="ECO:0000313" key="2">
    <source>
        <dbReference type="EMBL" id="TDU68123.1"/>
    </source>
</evidence>
<dbReference type="PANTHER" id="PTHR33877:SF1">
    <property type="entry name" value="TYPE IV METHYL-DIRECTED RESTRICTION ENZYME ECOKMCRA"/>
    <property type="match status" value="1"/>
</dbReference>
<dbReference type="GO" id="GO:0008270">
    <property type="term" value="F:zinc ion binding"/>
    <property type="evidence" value="ECO:0007669"/>
    <property type="project" value="InterPro"/>
</dbReference>
<dbReference type="InterPro" id="IPR052892">
    <property type="entry name" value="NA-targeting_endonuclease"/>
</dbReference>
<keyword evidence="2" id="KW-0540">Nuclease</keyword>
<dbReference type="PANTHER" id="PTHR33877">
    <property type="entry name" value="SLL1193 PROTEIN"/>
    <property type="match status" value="1"/>
</dbReference>
<dbReference type="RefSeq" id="WP_133796267.1">
    <property type="nucleotide sequence ID" value="NZ_SOCA01000006.1"/>
</dbReference>
<dbReference type="InterPro" id="IPR002711">
    <property type="entry name" value="HNH"/>
</dbReference>